<dbReference type="SMART" id="SM01219">
    <property type="entry name" value="Frataxin_Cyay"/>
    <property type="match status" value="1"/>
</dbReference>
<dbReference type="GO" id="GO:0008198">
    <property type="term" value="F:ferrous iron binding"/>
    <property type="evidence" value="ECO:0007669"/>
    <property type="project" value="TreeGrafter"/>
</dbReference>
<dbReference type="NCBIfam" id="TIGR03421">
    <property type="entry name" value="FeS_CyaY"/>
    <property type="match status" value="1"/>
</dbReference>
<comment type="function">
    <text evidence="4">Involved in iron-sulfur (Fe-S) cluster assembly. May act as a regulator of Fe-S biogenesis.</text>
</comment>
<dbReference type="PANTHER" id="PTHR16821">
    <property type="entry name" value="FRATAXIN"/>
    <property type="match status" value="1"/>
</dbReference>
<protein>
    <recommendedName>
        <fullName evidence="4">Iron-sulfur cluster assembly protein CyaY</fullName>
    </recommendedName>
</protein>
<comment type="similarity">
    <text evidence="1 4">Belongs to the frataxin family.</text>
</comment>
<dbReference type="PROSITE" id="PS50810">
    <property type="entry name" value="FRATAXIN_2"/>
    <property type="match status" value="1"/>
</dbReference>
<dbReference type="InterPro" id="IPR047584">
    <property type="entry name" value="CyaY"/>
</dbReference>
<keyword evidence="2 4" id="KW-0479">Metal-binding</keyword>
<evidence type="ECO:0000256" key="1">
    <source>
        <dbReference type="ARBA" id="ARBA00008183"/>
    </source>
</evidence>
<gene>
    <name evidence="4" type="primary">cyaY</name>
    <name evidence="6" type="ORF">DU000_11560</name>
</gene>
<dbReference type="Proteomes" id="UP000252357">
    <property type="component" value="Unassembled WGS sequence"/>
</dbReference>
<dbReference type="Gene3D" id="3.30.920.10">
    <property type="entry name" value="Frataxin/CyaY"/>
    <property type="match status" value="1"/>
</dbReference>
<proteinExistence type="inferred from homology"/>
<evidence type="ECO:0000313" key="7">
    <source>
        <dbReference type="Proteomes" id="UP000252357"/>
    </source>
</evidence>
<organism evidence="6 7">
    <name type="scientific">Parvibium lacunae</name>
    <dbReference type="NCBI Taxonomy" id="1888893"/>
    <lineage>
        <taxon>Bacteria</taxon>
        <taxon>Pseudomonadati</taxon>
        <taxon>Pseudomonadota</taxon>
        <taxon>Betaproteobacteria</taxon>
        <taxon>Burkholderiales</taxon>
        <taxon>Alcaligenaceae</taxon>
        <taxon>Parvibium</taxon>
    </lineage>
</organism>
<evidence type="ECO:0000256" key="3">
    <source>
        <dbReference type="ARBA" id="ARBA00023004"/>
    </source>
</evidence>
<keyword evidence="3 4" id="KW-0408">Iron</keyword>
<sequence length="116" mass="13126">MSTKNFTESPADRAKANGPISESEFLALAERTLRDIEDKADHAAADIDPQRSGNVLTLEDEQGDKWVINIQAPMQEIWLATKEGAYHYRYDPHTSNWLDTRGGESLFGRLSKWFEG</sequence>
<dbReference type="SUPFAM" id="SSF55387">
    <property type="entry name" value="Frataxin/Nqo15-like"/>
    <property type="match status" value="1"/>
</dbReference>
<dbReference type="GO" id="GO:0016226">
    <property type="term" value="P:iron-sulfur cluster assembly"/>
    <property type="evidence" value="ECO:0007669"/>
    <property type="project" value="UniProtKB-UniRule"/>
</dbReference>
<evidence type="ECO:0000256" key="5">
    <source>
        <dbReference type="SAM" id="MobiDB-lite"/>
    </source>
</evidence>
<dbReference type="Pfam" id="PF01491">
    <property type="entry name" value="Frataxin_Cyay"/>
    <property type="match status" value="1"/>
</dbReference>
<feature type="region of interest" description="Disordered" evidence="5">
    <location>
        <begin position="1"/>
        <end position="20"/>
    </location>
</feature>
<dbReference type="GO" id="GO:0008199">
    <property type="term" value="F:ferric iron binding"/>
    <property type="evidence" value="ECO:0007669"/>
    <property type="project" value="InterPro"/>
</dbReference>
<keyword evidence="7" id="KW-1185">Reference proteome</keyword>
<comment type="caution">
    <text evidence="6">The sequence shown here is derived from an EMBL/GenBank/DDBJ whole genome shotgun (WGS) entry which is preliminary data.</text>
</comment>
<dbReference type="EMBL" id="QPGB01000006">
    <property type="protein sequence ID" value="RCS56592.1"/>
    <property type="molecule type" value="Genomic_DNA"/>
</dbReference>
<dbReference type="InterPro" id="IPR036524">
    <property type="entry name" value="Frataxin/CyaY_sf"/>
</dbReference>
<evidence type="ECO:0000256" key="2">
    <source>
        <dbReference type="ARBA" id="ARBA00022723"/>
    </source>
</evidence>
<dbReference type="AlphaFoldDB" id="A0A368KZL3"/>
<reference evidence="6 7" key="1">
    <citation type="journal article" date="2018" name="Int. J. Syst. Evol. Microbiol.">
        <title>Parvibium lacunae gen. nov., sp. nov., a new member of the family Alcaligenaceae isolated from a freshwater pond.</title>
        <authorList>
            <person name="Chen W.M."/>
            <person name="Xie P.B."/>
            <person name="Hsu M.Y."/>
            <person name="Sheu S.Y."/>
        </authorList>
    </citation>
    <scope>NUCLEOTIDE SEQUENCE [LARGE SCALE GENOMIC DNA]</scope>
    <source>
        <strain evidence="6 7">KMB9</strain>
    </source>
</reference>
<dbReference type="OrthoDB" id="285675at2"/>
<dbReference type="HAMAP" id="MF_00142">
    <property type="entry name" value="CyaY"/>
    <property type="match status" value="1"/>
</dbReference>
<dbReference type="InterPro" id="IPR002908">
    <property type="entry name" value="Frataxin/CyaY"/>
</dbReference>
<name>A0A368KZL3_9BURK</name>
<dbReference type="GO" id="GO:0005829">
    <property type="term" value="C:cytosol"/>
    <property type="evidence" value="ECO:0007669"/>
    <property type="project" value="TreeGrafter"/>
</dbReference>
<dbReference type="RefSeq" id="WP_114403568.1">
    <property type="nucleotide sequence ID" value="NZ_QPGB01000006.1"/>
</dbReference>
<accession>A0A368KZL3</accession>
<evidence type="ECO:0000256" key="4">
    <source>
        <dbReference type="HAMAP-Rule" id="MF_00142"/>
    </source>
</evidence>
<evidence type="ECO:0000313" key="6">
    <source>
        <dbReference type="EMBL" id="RCS56592.1"/>
    </source>
</evidence>
<dbReference type="PANTHER" id="PTHR16821:SF2">
    <property type="entry name" value="FRATAXIN, MITOCHONDRIAL"/>
    <property type="match status" value="1"/>
</dbReference>